<evidence type="ECO:0000313" key="1">
    <source>
        <dbReference type="EMBL" id="GAA1911255.1"/>
    </source>
</evidence>
<proteinExistence type="predicted"/>
<evidence type="ECO:0000313" key="2">
    <source>
        <dbReference type="Proteomes" id="UP001501612"/>
    </source>
</evidence>
<protein>
    <submittedName>
        <fullName evidence="1">Uncharacterized protein</fullName>
    </submittedName>
</protein>
<dbReference type="RefSeq" id="WP_344004775.1">
    <property type="nucleotide sequence ID" value="NZ_BAAAMY010000002.1"/>
</dbReference>
<dbReference type="Proteomes" id="UP001501612">
    <property type="component" value="Unassembled WGS sequence"/>
</dbReference>
<sequence>MTTLCTTPAQRTRSKRLAVWWALHTEWLEWPFTTKRELRRRAHAAMELGFQAGVDRSVEAAQKVGKR</sequence>
<gene>
    <name evidence="1" type="ORF">GCM10009737_10840</name>
</gene>
<organism evidence="1 2">
    <name type="scientific">Nocardioides lentus</name>
    <dbReference type="NCBI Taxonomy" id="338077"/>
    <lineage>
        <taxon>Bacteria</taxon>
        <taxon>Bacillati</taxon>
        <taxon>Actinomycetota</taxon>
        <taxon>Actinomycetes</taxon>
        <taxon>Propionibacteriales</taxon>
        <taxon>Nocardioidaceae</taxon>
        <taxon>Nocardioides</taxon>
    </lineage>
</organism>
<dbReference type="EMBL" id="BAAAMY010000002">
    <property type="protein sequence ID" value="GAA1911255.1"/>
    <property type="molecule type" value="Genomic_DNA"/>
</dbReference>
<keyword evidence="2" id="KW-1185">Reference proteome</keyword>
<comment type="caution">
    <text evidence="1">The sequence shown here is derived from an EMBL/GenBank/DDBJ whole genome shotgun (WGS) entry which is preliminary data.</text>
</comment>
<name>A0ABN2P382_9ACTN</name>
<accession>A0ABN2P382</accession>
<reference evidence="1 2" key="1">
    <citation type="journal article" date="2019" name="Int. J. Syst. Evol. Microbiol.">
        <title>The Global Catalogue of Microorganisms (GCM) 10K type strain sequencing project: providing services to taxonomists for standard genome sequencing and annotation.</title>
        <authorList>
            <consortium name="The Broad Institute Genomics Platform"/>
            <consortium name="The Broad Institute Genome Sequencing Center for Infectious Disease"/>
            <person name="Wu L."/>
            <person name="Ma J."/>
        </authorList>
    </citation>
    <scope>NUCLEOTIDE SEQUENCE [LARGE SCALE GENOMIC DNA]</scope>
    <source>
        <strain evidence="1 2">JCM 14046</strain>
    </source>
</reference>